<evidence type="ECO:0000313" key="8">
    <source>
        <dbReference type="Ensembl" id="ENSSPAP00000016851.1"/>
    </source>
</evidence>
<proteinExistence type="predicted"/>
<dbReference type="PROSITE" id="PS01187">
    <property type="entry name" value="EGF_CA"/>
    <property type="match status" value="1"/>
</dbReference>
<accession>A0A3B5A904</accession>
<evidence type="ECO:0000259" key="7">
    <source>
        <dbReference type="PROSITE" id="PS50026"/>
    </source>
</evidence>
<dbReference type="PROSITE" id="PS50026">
    <property type="entry name" value="EGF_3"/>
    <property type="match status" value="4"/>
</dbReference>
<dbReference type="InterPro" id="IPR000152">
    <property type="entry name" value="EGF-type_Asp/Asn_hydroxyl_site"/>
</dbReference>
<keyword evidence="1 6" id="KW-0245">EGF-like domain</keyword>
<dbReference type="InterPro" id="IPR001881">
    <property type="entry name" value="EGF-like_Ca-bd_dom"/>
</dbReference>
<dbReference type="GeneTree" id="ENSGT00950000183158"/>
<sequence>GFGGTVSVNNTIDVCKHFTNLCLNGRCIPTPTSYRCECNMGYKQDVRGECIGENMYMQSHSVWTHSECDSATVNCVHCTAIFCQFKELGTSEGGRRNLLERGSCSVFLLVQSVPSFILCVLLPPDVDECVSNPCINGDCVNTPGSYHCKCHEGYQGTSTKQLHKYIDECIVNGVMCRNGRCVNTEGSFQCICNAGFELTPDGKNCIDINECLVNRLLCDNGLCRNTPGSYTCSCPKGFVFKPDSETCEGERTHTKTCFVICTNNRGRLQVTLFPDVLLLVSRKRASWKEHVEFVASRR</sequence>
<dbReference type="Pfam" id="PF07645">
    <property type="entry name" value="EGF_CA"/>
    <property type="match status" value="1"/>
</dbReference>
<dbReference type="InterPro" id="IPR000742">
    <property type="entry name" value="EGF"/>
</dbReference>
<dbReference type="STRING" id="144197.ENSSPAP00000016851"/>
<dbReference type="Ensembl" id="ENSSPAT00000017114.1">
    <property type="protein sequence ID" value="ENSSPAP00000016851.1"/>
    <property type="gene ID" value="ENSSPAG00000012682.1"/>
</dbReference>
<keyword evidence="2" id="KW-0732">Signal</keyword>
<dbReference type="AlphaFoldDB" id="A0A3B5A904"/>
<keyword evidence="4 6" id="KW-1015">Disulfide bond</keyword>
<dbReference type="InterPro" id="IPR050751">
    <property type="entry name" value="ECM_structural_protein"/>
</dbReference>
<dbReference type="InterPro" id="IPR009030">
    <property type="entry name" value="Growth_fac_rcpt_cys_sf"/>
</dbReference>
<comment type="caution">
    <text evidence="6">Lacks conserved residue(s) required for the propagation of feature annotation.</text>
</comment>
<dbReference type="GO" id="GO:0005509">
    <property type="term" value="F:calcium ion binding"/>
    <property type="evidence" value="ECO:0007669"/>
    <property type="project" value="InterPro"/>
</dbReference>
<protein>
    <recommendedName>
        <fullName evidence="7">EGF-like domain-containing protein</fullName>
    </recommendedName>
</protein>
<evidence type="ECO:0000256" key="4">
    <source>
        <dbReference type="ARBA" id="ARBA00023157"/>
    </source>
</evidence>
<dbReference type="Pfam" id="PF12662">
    <property type="entry name" value="cEGF"/>
    <property type="match status" value="1"/>
</dbReference>
<feature type="domain" description="EGF-like" evidence="7">
    <location>
        <begin position="207"/>
        <end position="248"/>
    </location>
</feature>
<dbReference type="Pfam" id="PF00008">
    <property type="entry name" value="EGF"/>
    <property type="match status" value="2"/>
</dbReference>
<feature type="disulfide bond" evidence="6">
    <location>
        <begin position="129"/>
        <end position="139"/>
    </location>
</feature>
<dbReference type="Gene3D" id="2.10.25.10">
    <property type="entry name" value="Laminin"/>
    <property type="match status" value="4"/>
</dbReference>
<keyword evidence="3" id="KW-0677">Repeat</keyword>
<dbReference type="PROSITE" id="PS00010">
    <property type="entry name" value="ASX_HYDROXYL"/>
    <property type="match status" value="3"/>
</dbReference>
<dbReference type="InterPro" id="IPR018097">
    <property type="entry name" value="EGF_Ca-bd_CS"/>
</dbReference>
<reference evidence="8" key="1">
    <citation type="submission" date="2023-09" db="UniProtKB">
        <authorList>
            <consortium name="Ensembl"/>
        </authorList>
    </citation>
    <scope>IDENTIFICATION</scope>
</reference>
<dbReference type="PANTHER" id="PTHR24034">
    <property type="entry name" value="EGF-LIKE DOMAIN-CONTAINING PROTEIN"/>
    <property type="match status" value="1"/>
</dbReference>
<evidence type="ECO:0000256" key="3">
    <source>
        <dbReference type="ARBA" id="ARBA00022737"/>
    </source>
</evidence>
<keyword evidence="5" id="KW-0325">Glycoprotein</keyword>
<dbReference type="SUPFAM" id="SSF57184">
    <property type="entry name" value="Growth factor receptor domain"/>
    <property type="match status" value="1"/>
</dbReference>
<evidence type="ECO:0000256" key="2">
    <source>
        <dbReference type="ARBA" id="ARBA00022729"/>
    </source>
</evidence>
<evidence type="ECO:0000256" key="6">
    <source>
        <dbReference type="PROSITE-ProRule" id="PRU00076"/>
    </source>
</evidence>
<dbReference type="InterPro" id="IPR026823">
    <property type="entry name" value="cEGF"/>
</dbReference>
<dbReference type="CDD" id="cd00054">
    <property type="entry name" value="EGF_CA"/>
    <property type="match status" value="3"/>
</dbReference>
<dbReference type="PROSITE" id="PS01186">
    <property type="entry name" value="EGF_2"/>
    <property type="match status" value="2"/>
</dbReference>
<dbReference type="PANTHER" id="PTHR24034:SF209">
    <property type="entry name" value="EGF-LIKE DOMAIN-CONTAINING PROTEIN"/>
    <property type="match status" value="1"/>
</dbReference>
<evidence type="ECO:0000256" key="5">
    <source>
        <dbReference type="ARBA" id="ARBA00023180"/>
    </source>
</evidence>
<dbReference type="FunFam" id="2.10.25.10:FF:000171">
    <property type="entry name" value="Fibrillin 2"/>
    <property type="match status" value="1"/>
</dbReference>
<feature type="domain" description="EGF-like" evidence="7">
    <location>
        <begin position="125"/>
        <end position="160"/>
    </location>
</feature>
<feature type="domain" description="EGF-like" evidence="7">
    <location>
        <begin position="165"/>
        <end position="206"/>
    </location>
</feature>
<dbReference type="FunFam" id="2.10.25.10:FF:000149">
    <property type="entry name" value="Fibrillin 2"/>
    <property type="match status" value="1"/>
</dbReference>
<dbReference type="SUPFAM" id="SSF57196">
    <property type="entry name" value="EGF/Laminin"/>
    <property type="match status" value="1"/>
</dbReference>
<dbReference type="FunFam" id="2.10.25.10:FF:000003">
    <property type="entry name" value="fibrillin-1 isoform X1"/>
    <property type="match status" value="2"/>
</dbReference>
<organism evidence="8">
    <name type="scientific">Stegastes partitus</name>
    <name type="common">bicolor damselfish</name>
    <dbReference type="NCBI Taxonomy" id="144197"/>
    <lineage>
        <taxon>Eukaryota</taxon>
        <taxon>Metazoa</taxon>
        <taxon>Chordata</taxon>
        <taxon>Craniata</taxon>
        <taxon>Vertebrata</taxon>
        <taxon>Euteleostomi</taxon>
        <taxon>Actinopterygii</taxon>
        <taxon>Neopterygii</taxon>
        <taxon>Teleostei</taxon>
        <taxon>Neoteleostei</taxon>
        <taxon>Acanthomorphata</taxon>
        <taxon>Ovalentaria</taxon>
        <taxon>Pomacentridae</taxon>
        <taxon>Stegastes</taxon>
    </lineage>
</organism>
<feature type="domain" description="EGF-like" evidence="7">
    <location>
        <begin position="11"/>
        <end position="49"/>
    </location>
</feature>
<dbReference type="SMART" id="SM00179">
    <property type="entry name" value="EGF_CA"/>
    <property type="match status" value="4"/>
</dbReference>
<dbReference type="InterPro" id="IPR049883">
    <property type="entry name" value="NOTCH1_EGF-like"/>
</dbReference>
<evidence type="ECO:0000256" key="1">
    <source>
        <dbReference type="ARBA" id="ARBA00022536"/>
    </source>
</evidence>
<dbReference type="PRINTS" id="PR00010">
    <property type="entry name" value="EGFBLOOD"/>
</dbReference>
<name>A0A3B5A904_9TELE</name>
<dbReference type="SMART" id="SM00181">
    <property type="entry name" value="EGF"/>
    <property type="match status" value="4"/>
</dbReference>